<dbReference type="InterPro" id="IPR013320">
    <property type="entry name" value="ConA-like_dom_sf"/>
</dbReference>
<reference evidence="2 3" key="1">
    <citation type="journal article" date="2019" name="Int. J. Syst. Evol. Microbiol.">
        <title>The Global Catalogue of Microorganisms (GCM) 10K type strain sequencing project: providing services to taxonomists for standard genome sequencing and annotation.</title>
        <authorList>
            <consortium name="The Broad Institute Genomics Platform"/>
            <consortium name="The Broad Institute Genome Sequencing Center for Infectious Disease"/>
            <person name="Wu L."/>
            <person name="Ma J."/>
        </authorList>
    </citation>
    <scope>NUCLEOTIDE SEQUENCE [LARGE SCALE GENOMIC DNA]</scope>
    <source>
        <strain evidence="2 3">CGMCC 1.12689</strain>
    </source>
</reference>
<organism evidence="2 3">
    <name type="scientific">Halorubrum laminariae</name>
    <dbReference type="NCBI Taxonomy" id="1433523"/>
    <lineage>
        <taxon>Archaea</taxon>
        <taxon>Methanobacteriati</taxon>
        <taxon>Methanobacteriota</taxon>
        <taxon>Stenosarchaea group</taxon>
        <taxon>Halobacteria</taxon>
        <taxon>Halobacteriales</taxon>
        <taxon>Haloferacaceae</taxon>
        <taxon>Halorubrum</taxon>
    </lineage>
</organism>
<dbReference type="RefSeq" id="WP_256418042.1">
    <property type="nucleotide sequence ID" value="NZ_JANHDL010000004.1"/>
</dbReference>
<gene>
    <name evidence="2" type="ORF">ACFR9T_06070</name>
</gene>
<dbReference type="AlphaFoldDB" id="A0ABD6BZX0"/>
<evidence type="ECO:0000256" key="1">
    <source>
        <dbReference type="SAM" id="MobiDB-lite"/>
    </source>
</evidence>
<dbReference type="Proteomes" id="UP001597185">
    <property type="component" value="Unassembled WGS sequence"/>
</dbReference>
<accession>A0ABD6BZX0</accession>
<dbReference type="Gene3D" id="2.60.120.200">
    <property type="match status" value="1"/>
</dbReference>
<dbReference type="SUPFAM" id="SSF49899">
    <property type="entry name" value="Concanavalin A-like lectins/glucanases"/>
    <property type="match status" value="1"/>
</dbReference>
<dbReference type="EMBL" id="JBHUDB010000002">
    <property type="protein sequence ID" value="MFD1570152.1"/>
    <property type="molecule type" value="Genomic_DNA"/>
</dbReference>
<dbReference type="Pfam" id="PF13385">
    <property type="entry name" value="Laminin_G_3"/>
    <property type="match status" value="1"/>
</dbReference>
<feature type="compositionally biased region" description="Basic and acidic residues" evidence="1">
    <location>
        <begin position="1"/>
        <end position="18"/>
    </location>
</feature>
<protein>
    <submittedName>
        <fullName evidence="2">LamG domain-containing protein</fullName>
    </submittedName>
</protein>
<proteinExistence type="predicted"/>
<comment type="caution">
    <text evidence="2">The sequence shown here is derived from an EMBL/GenBank/DDBJ whole genome shotgun (WGS) entry which is preliminary data.</text>
</comment>
<evidence type="ECO:0000313" key="2">
    <source>
        <dbReference type="EMBL" id="MFD1570152.1"/>
    </source>
</evidence>
<feature type="region of interest" description="Disordered" evidence="1">
    <location>
        <begin position="1"/>
        <end position="21"/>
    </location>
</feature>
<evidence type="ECO:0000313" key="3">
    <source>
        <dbReference type="Proteomes" id="UP001597185"/>
    </source>
</evidence>
<keyword evidence="3" id="KW-1185">Reference proteome</keyword>
<sequence length="263" mass="29245">MVDESSRFTSDRRTREEASWAAQADWDAGTVENVDVTVSGLVADPPVQAGEVPDSGVGRWNFDSEGDVSVSIDSWNDNDATNHGATWSSDSAVGDFSTYYDGSSYQNHGIEIPSEIEFTLTSWFKADNLEGQQFINNLKGYGQPALRKASEEFGVQYHDSVDGWKNNVMTGTAGQWLFVAGAWNEAEGYCRVWFYDENGNRRTQDTIFNGFSNDKHAEGDIGASYSRAGIQFWEGHIDDPRVYFKELSSTEVDNLYNTGRIDG</sequence>
<name>A0ABD6BZX0_9EURY</name>